<dbReference type="AlphaFoldDB" id="D7EHS3"/>
<dbReference type="GO" id="GO:0003964">
    <property type="term" value="F:RNA-directed DNA polymerase activity"/>
    <property type="evidence" value="ECO:0007669"/>
    <property type="project" value="UniProtKB-KW"/>
</dbReference>
<keyword evidence="2" id="KW-0695">RNA-directed DNA polymerase</keyword>
<dbReference type="eggNOG" id="KOG1075">
    <property type="taxonomic scope" value="Eukaryota"/>
</dbReference>
<proteinExistence type="predicted"/>
<dbReference type="InterPro" id="IPR043502">
    <property type="entry name" value="DNA/RNA_pol_sf"/>
</dbReference>
<keyword evidence="2" id="KW-0808">Transferase</keyword>
<dbReference type="Proteomes" id="UP000007266">
    <property type="component" value="Unassembled WGS sequence"/>
</dbReference>
<keyword evidence="2" id="KW-0548">Nucleotidyltransferase</keyword>
<feature type="domain" description="Reverse transcriptase" evidence="1">
    <location>
        <begin position="23"/>
        <end position="153"/>
    </location>
</feature>
<reference evidence="2 3" key="2">
    <citation type="journal article" date="2010" name="Nucleic Acids Res.">
        <title>BeetleBase in 2010: revisions to provide comprehensive genomic information for Tribolium castaneum.</title>
        <authorList>
            <person name="Kim H.S."/>
            <person name="Murphy T."/>
            <person name="Xia J."/>
            <person name="Caragea D."/>
            <person name="Park Y."/>
            <person name="Beeman R.W."/>
            <person name="Lorenzen M.D."/>
            <person name="Butcher S."/>
            <person name="Manak J.R."/>
            <person name="Brown S.J."/>
        </authorList>
    </citation>
    <scope>NUCLEOTIDE SEQUENCE [LARGE SCALE GENOMIC DNA]</scope>
    <source>
        <strain evidence="2 3">Georgia GA2</strain>
    </source>
</reference>
<dbReference type="PROSITE" id="PS50878">
    <property type="entry name" value="RT_POL"/>
    <property type="match status" value="1"/>
</dbReference>
<dbReference type="OMA" id="YNGIREM"/>
<organism evidence="2 3">
    <name type="scientific">Tribolium castaneum</name>
    <name type="common">Red flour beetle</name>
    <dbReference type="NCBI Taxonomy" id="7070"/>
    <lineage>
        <taxon>Eukaryota</taxon>
        <taxon>Metazoa</taxon>
        <taxon>Ecdysozoa</taxon>
        <taxon>Arthropoda</taxon>
        <taxon>Hexapoda</taxon>
        <taxon>Insecta</taxon>
        <taxon>Pterygota</taxon>
        <taxon>Neoptera</taxon>
        <taxon>Endopterygota</taxon>
        <taxon>Coleoptera</taxon>
        <taxon>Polyphaga</taxon>
        <taxon>Cucujiformia</taxon>
        <taxon>Tenebrionidae</taxon>
        <taxon>Tenebrionidae incertae sedis</taxon>
        <taxon>Tribolium</taxon>
    </lineage>
</organism>
<dbReference type="PANTHER" id="PTHR19446">
    <property type="entry name" value="REVERSE TRANSCRIPTASES"/>
    <property type="match status" value="1"/>
</dbReference>
<evidence type="ECO:0000259" key="1">
    <source>
        <dbReference type="PROSITE" id="PS50878"/>
    </source>
</evidence>
<name>D7EHS3_TRICA</name>
<gene>
    <name evidence="2" type="primary">GLEAN_02271</name>
    <name evidence="2" type="ORF">TcasGA2_TC002271</name>
</gene>
<sequence length="153" mass="17634">MFTSYPNEILLEMTNPLTMLINKSFVEGYFPDELKVAKIIPVPKHKGEVEKINKFRPISILPTISKVFEAALKNRLMKYLEQNDLFSESQNGYRSGRSTITATLDLYKKITSALDNREIVEVAMCDLSKAFDILPHKLILQKLQYNGIREMTF</sequence>
<dbReference type="PhylomeDB" id="D7EHS3"/>
<evidence type="ECO:0000313" key="2">
    <source>
        <dbReference type="EMBL" id="EFA12125.1"/>
    </source>
</evidence>
<dbReference type="STRING" id="7070.D7EHS3"/>
<keyword evidence="3" id="KW-1185">Reference proteome</keyword>
<protein>
    <submittedName>
        <fullName evidence="2">Putative RNA-directed DNA polymerase from transposon X-element-like Protein</fullName>
    </submittedName>
</protein>
<reference evidence="2 3" key="1">
    <citation type="journal article" date="2008" name="Nature">
        <title>The genome of the model beetle and pest Tribolium castaneum.</title>
        <authorList>
            <consortium name="Tribolium Genome Sequencing Consortium"/>
            <person name="Richards S."/>
            <person name="Gibbs R.A."/>
            <person name="Weinstock G.M."/>
            <person name="Brown S.J."/>
            <person name="Denell R."/>
            <person name="Beeman R.W."/>
            <person name="Gibbs R."/>
            <person name="Beeman R.W."/>
            <person name="Brown S.J."/>
            <person name="Bucher G."/>
            <person name="Friedrich M."/>
            <person name="Grimmelikhuijzen C.J."/>
            <person name="Klingler M."/>
            <person name="Lorenzen M."/>
            <person name="Richards S."/>
            <person name="Roth S."/>
            <person name="Schroder R."/>
            <person name="Tautz D."/>
            <person name="Zdobnov E.M."/>
            <person name="Muzny D."/>
            <person name="Gibbs R.A."/>
            <person name="Weinstock G.M."/>
            <person name="Attaway T."/>
            <person name="Bell S."/>
            <person name="Buhay C.J."/>
            <person name="Chandrabose M.N."/>
            <person name="Chavez D."/>
            <person name="Clerk-Blankenburg K.P."/>
            <person name="Cree A."/>
            <person name="Dao M."/>
            <person name="Davis C."/>
            <person name="Chacko J."/>
            <person name="Dinh H."/>
            <person name="Dugan-Rocha S."/>
            <person name="Fowler G."/>
            <person name="Garner T.T."/>
            <person name="Garnes J."/>
            <person name="Gnirke A."/>
            <person name="Hawes A."/>
            <person name="Hernandez J."/>
            <person name="Hines S."/>
            <person name="Holder M."/>
            <person name="Hume J."/>
            <person name="Jhangiani S.N."/>
            <person name="Joshi V."/>
            <person name="Khan Z.M."/>
            <person name="Jackson L."/>
            <person name="Kovar C."/>
            <person name="Kowis A."/>
            <person name="Lee S."/>
            <person name="Lewis L.R."/>
            <person name="Margolis J."/>
            <person name="Morgan M."/>
            <person name="Nazareth L.V."/>
            <person name="Nguyen N."/>
            <person name="Okwuonu G."/>
            <person name="Parker D."/>
            <person name="Richards S."/>
            <person name="Ruiz S.J."/>
            <person name="Santibanez J."/>
            <person name="Savard J."/>
            <person name="Scherer S.E."/>
            <person name="Schneider B."/>
            <person name="Sodergren E."/>
            <person name="Tautz D."/>
            <person name="Vattahil S."/>
            <person name="Villasana D."/>
            <person name="White C.S."/>
            <person name="Wright R."/>
            <person name="Park Y."/>
            <person name="Beeman R.W."/>
            <person name="Lord J."/>
            <person name="Oppert B."/>
            <person name="Lorenzen M."/>
            <person name="Brown S."/>
            <person name="Wang L."/>
            <person name="Savard J."/>
            <person name="Tautz D."/>
            <person name="Richards S."/>
            <person name="Weinstock G."/>
            <person name="Gibbs R.A."/>
            <person name="Liu Y."/>
            <person name="Worley K."/>
            <person name="Weinstock G."/>
            <person name="Elsik C.G."/>
            <person name="Reese J.T."/>
            <person name="Elhaik E."/>
            <person name="Landan G."/>
            <person name="Graur D."/>
            <person name="Arensburger P."/>
            <person name="Atkinson P."/>
            <person name="Beeman R.W."/>
            <person name="Beidler J."/>
            <person name="Brown S.J."/>
            <person name="Demuth J.P."/>
            <person name="Drury D.W."/>
            <person name="Du Y.Z."/>
            <person name="Fujiwara H."/>
            <person name="Lorenzen M."/>
            <person name="Maselli V."/>
            <person name="Osanai M."/>
            <person name="Park Y."/>
            <person name="Robertson H.M."/>
            <person name="Tu Z."/>
            <person name="Wang J.J."/>
            <person name="Wang S."/>
            <person name="Richards S."/>
            <person name="Song H."/>
            <person name="Zhang L."/>
            <person name="Sodergren E."/>
            <person name="Werner D."/>
            <person name="Stanke M."/>
            <person name="Morgenstern B."/>
            <person name="Solovyev V."/>
            <person name="Kosarev P."/>
            <person name="Brown G."/>
            <person name="Chen H.C."/>
            <person name="Ermolaeva O."/>
            <person name="Hlavina W."/>
            <person name="Kapustin Y."/>
            <person name="Kiryutin B."/>
            <person name="Kitts P."/>
            <person name="Maglott D."/>
            <person name="Pruitt K."/>
            <person name="Sapojnikov V."/>
            <person name="Souvorov A."/>
            <person name="Mackey A.J."/>
            <person name="Waterhouse R.M."/>
            <person name="Wyder S."/>
            <person name="Zdobnov E.M."/>
            <person name="Zdobnov E.M."/>
            <person name="Wyder S."/>
            <person name="Kriventseva E.V."/>
            <person name="Kadowaki T."/>
            <person name="Bork P."/>
            <person name="Aranda M."/>
            <person name="Bao R."/>
            <person name="Beermann A."/>
            <person name="Berns N."/>
            <person name="Bolognesi R."/>
            <person name="Bonneton F."/>
            <person name="Bopp D."/>
            <person name="Brown S.J."/>
            <person name="Bucher G."/>
            <person name="Butts T."/>
            <person name="Chaumot A."/>
            <person name="Denell R.E."/>
            <person name="Ferrier D.E."/>
            <person name="Friedrich M."/>
            <person name="Gordon C.M."/>
            <person name="Jindra M."/>
            <person name="Klingler M."/>
            <person name="Lan Q."/>
            <person name="Lattorff H.M."/>
            <person name="Laudet V."/>
            <person name="von Levetsow C."/>
            <person name="Liu Z."/>
            <person name="Lutz R."/>
            <person name="Lynch J.A."/>
            <person name="da Fonseca R.N."/>
            <person name="Posnien N."/>
            <person name="Reuter R."/>
            <person name="Roth S."/>
            <person name="Savard J."/>
            <person name="Schinko J.B."/>
            <person name="Schmitt C."/>
            <person name="Schoppmeier M."/>
            <person name="Schroder R."/>
            <person name="Shippy T.D."/>
            <person name="Simonnet F."/>
            <person name="Marques-Souza H."/>
            <person name="Tautz D."/>
            <person name="Tomoyasu Y."/>
            <person name="Trauner J."/>
            <person name="Van der Zee M."/>
            <person name="Vervoort M."/>
            <person name="Wittkopp N."/>
            <person name="Wimmer E.A."/>
            <person name="Yang X."/>
            <person name="Jones A.K."/>
            <person name="Sattelle D.B."/>
            <person name="Ebert P.R."/>
            <person name="Nelson D."/>
            <person name="Scott J.G."/>
            <person name="Beeman R.W."/>
            <person name="Muthukrishnan S."/>
            <person name="Kramer K.J."/>
            <person name="Arakane Y."/>
            <person name="Beeman R.W."/>
            <person name="Zhu Q."/>
            <person name="Hogenkamp D."/>
            <person name="Dixit R."/>
            <person name="Oppert B."/>
            <person name="Jiang H."/>
            <person name="Zou Z."/>
            <person name="Marshall J."/>
            <person name="Elpidina E."/>
            <person name="Vinokurov K."/>
            <person name="Oppert C."/>
            <person name="Zou Z."/>
            <person name="Evans J."/>
            <person name="Lu Z."/>
            <person name="Zhao P."/>
            <person name="Sumathipala N."/>
            <person name="Altincicek B."/>
            <person name="Vilcinskas A."/>
            <person name="Williams M."/>
            <person name="Hultmark D."/>
            <person name="Hetru C."/>
            <person name="Jiang H."/>
            <person name="Grimmelikhuijzen C.J."/>
            <person name="Hauser F."/>
            <person name="Cazzamali G."/>
            <person name="Williamson M."/>
            <person name="Park Y."/>
            <person name="Li B."/>
            <person name="Tanaka Y."/>
            <person name="Predel R."/>
            <person name="Neupert S."/>
            <person name="Schachtner J."/>
            <person name="Verleyen P."/>
            <person name="Raible F."/>
            <person name="Bork P."/>
            <person name="Friedrich M."/>
            <person name="Walden K.K."/>
            <person name="Robertson H.M."/>
            <person name="Angeli S."/>
            <person name="Foret S."/>
            <person name="Bucher G."/>
            <person name="Schuetz S."/>
            <person name="Maleszka R."/>
            <person name="Wimmer E.A."/>
            <person name="Beeman R.W."/>
            <person name="Lorenzen M."/>
            <person name="Tomoyasu Y."/>
            <person name="Miller S.C."/>
            <person name="Grossmann D."/>
            <person name="Bucher G."/>
        </authorList>
    </citation>
    <scope>NUCLEOTIDE SEQUENCE [LARGE SCALE GENOMIC DNA]</scope>
    <source>
        <strain evidence="2 3">Georgia GA2</strain>
    </source>
</reference>
<evidence type="ECO:0000313" key="3">
    <source>
        <dbReference type="Proteomes" id="UP000007266"/>
    </source>
</evidence>
<dbReference type="HOGENOM" id="CLU_1715607_0_0_1"/>
<dbReference type="InParanoid" id="D7EHS3"/>
<dbReference type="InterPro" id="IPR000477">
    <property type="entry name" value="RT_dom"/>
</dbReference>
<dbReference type="SUPFAM" id="SSF56672">
    <property type="entry name" value="DNA/RNA polymerases"/>
    <property type="match status" value="1"/>
</dbReference>
<dbReference type="EMBL" id="KQ973114">
    <property type="protein sequence ID" value="EFA12125.1"/>
    <property type="molecule type" value="Genomic_DNA"/>
</dbReference>
<accession>D7EHS3</accession>
<dbReference type="Pfam" id="PF00078">
    <property type="entry name" value="RVT_1"/>
    <property type="match status" value="1"/>
</dbReference>